<keyword evidence="2" id="KW-1185">Reference proteome</keyword>
<organism evidence="1 2">
    <name type="scientific">Phaseolus coccineus</name>
    <name type="common">Scarlet runner bean</name>
    <name type="synonym">Phaseolus multiflorus</name>
    <dbReference type="NCBI Taxonomy" id="3886"/>
    <lineage>
        <taxon>Eukaryota</taxon>
        <taxon>Viridiplantae</taxon>
        <taxon>Streptophyta</taxon>
        <taxon>Embryophyta</taxon>
        <taxon>Tracheophyta</taxon>
        <taxon>Spermatophyta</taxon>
        <taxon>Magnoliopsida</taxon>
        <taxon>eudicotyledons</taxon>
        <taxon>Gunneridae</taxon>
        <taxon>Pentapetalae</taxon>
        <taxon>rosids</taxon>
        <taxon>fabids</taxon>
        <taxon>Fabales</taxon>
        <taxon>Fabaceae</taxon>
        <taxon>Papilionoideae</taxon>
        <taxon>50 kb inversion clade</taxon>
        <taxon>NPAAA clade</taxon>
        <taxon>indigoferoid/millettioid clade</taxon>
        <taxon>Phaseoleae</taxon>
        <taxon>Phaseolus</taxon>
    </lineage>
</organism>
<comment type="caution">
    <text evidence="1">The sequence shown here is derived from an EMBL/GenBank/DDBJ whole genome shotgun (WGS) entry which is preliminary data.</text>
</comment>
<dbReference type="EMBL" id="JAYMYR010000002">
    <property type="protein sequence ID" value="KAK7378203.1"/>
    <property type="molecule type" value="Genomic_DNA"/>
</dbReference>
<sequence length="76" mass="8419">MKMKKVKKNENDNGGVFEIGLLLESTIVNLGFTVQNKISDSIQKNHATFVLKSFRINKDTTPVTLLSLFAVVLLPA</sequence>
<proteinExistence type="predicted"/>
<dbReference type="Proteomes" id="UP001374584">
    <property type="component" value="Unassembled WGS sequence"/>
</dbReference>
<protein>
    <submittedName>
        <fullName evidence="1">Uncharacterized protein</fullName>
    </submittedName>
</protein>
<gene>
    <name evidence="1" type="ORF">VNO80_03641</name>
</gene>
<name>A0AAN9NZ93_PHACN</name>
<accession>A0AAN9NZ93</accession>
<evidence type="ECO:0000313" key="2">
    <source>
        <dbReference type="Proteomes" id="UP001374584"/>
    </source>
</evidence>
<reference evidence="1 2" key="1">
    <citation type="submission" date="2024-01" db="EMBL/GenBank/DDBJ databases">
        <title>The genomes of 5 underutilized Papilionoideae crops provide insights into root nodulation and disease resistanc.</title>
        <authorList>
            <person name="Jiang F."/>
        </authorList>
    </citation>
    <scope>NUCLEOTIDE SEQUENCE [LARGE SCALE GENOMIC DNA]</scope>
    <source>
        <strain evidence="1">JINMINGXINNONG_FW02</strain>
        <tissue evidence="1">Leaves</tissue>
    </source>
</reference>
<dbReference type="AlphaFoldDB" id="A0AAN9NZ93"/>
<evidence type="ECO:0000313" key="1">
    <source>
        <dbReference type="EMBL" id="KAK7378203.1"/>
    </source>
</evidence>